<feature type="transmembrane region" description="Helical" evidence="5">
    <location>
        <begin position="300"/>
        <end position="326"/>
    </location>
</feature>
<protein>
    <submittedName>
        <fullName evidence="7">MFS transporter</fullName>
    </submittedName>
</protein>
<dbReference type="Gene3D" id="1.20.1250.20">
    <property type="entry name" value="MFS general substrate transporter like domains"/>
    <property type="match status" value="1"/>
</dbReference>
<keyword evidence="3 5" id="KW-1133">Transmembrane helix</keyword>
<dbReference type="RefSeq" id="WP_143416535.1">
    <property type="nucleotide sequence ID" value="NZ_VJXR01000001.1"/>
</dbReference>
<evidence type="ECO:0000313" key="8">
    <source>
        <dbReference type="Proteomes" id="UP000318693"/>
    </source>
</evidence>
<feature type="transmembrane region" description="Helical" evidence="5">
    <location>
        <begin position="12"/>
        <end position="36"/>
    </location>
</feature>
<dbReference type="CDD" id="cd17489">
    <property type="entry name" value="MFS_YfcJ_like"/>
    <property type="match status" value="1"/>
</dbReference>
<feature type="transmembrane region" description="Helical" evidence="5">
    <location>
        <begin position="101"/>
        <end position="124"/>
    </location>
</feature>
<dbReference type="Pfam" id="PF07690">
    <property type="entry name" value="MFS_1"/>
    <property type="match status" value="1"/>
</dbReference>
<name>A0A552WXM1_9MICO</name>
<comment type="subcellular location">
    <subcellularLocation>
        <location evidence="1">Cell membrane</location>
        <topology evidence="1">Multi-pass membrane protein</topology>
    </subcellularLocation>
</comment>
<dbReference type="InterPro" id="IPR052714">
    <property type="entry name" value="MFS_Exporter"/>
</dbReference>
<evidence type="ECO:0000259" key="6">
    <source>
        <dbReference type="PROSITE" id="PS50850"/>
    </source>
</evidence>
<feature type="transmembrane region" description="Helical" evidence="5">
    <location>
        <begin position="78"/>
        <end position="95"/>
    </location>
</feature>
<accession>A0A552WXM1</accession>
<evidence type="ECO:0000256" key="3">
    <source>
        <dbReference type="ARBA" id="ARBA00022989"/>
    </source>
</evidence>
<reference evidence="7 8" key="1">
    <citation type="submission" date="2019-07" db="EMBL/GenBank/DDBJ databases">
        <title>Georgenia wutianyii sp. nov. and Georgenia *** sp. nov. isolated from plateau pika (Ochotona curzoniae) in the Qinghai-Tibet plateau of China.</title>
        <authorList>
            <person name="Tian Z."/>
        </authorList>
    </citation>
    <scope>NUCLEOTIDE SEQUENCE [LARGE SCALE GENOMIC DNA]</scope>
    <source>
        <strain evidence="7 8">Z446</strain>
    </source>
</reference>
<dbReference type="InterPro" id="IPR011701">
    <property type="entry name" value="MFS"/>
</dbReference>
<feature type="transmembrane region" description="Helical" evidence="5">
    <location>
        <begin position="136"/>
        <end position="154"/>
    </location>
</feature>
<dbReference type="AlphaFoldDB" id="A0A552WXM1"/>
<keyword evidence="2 5" id="KW-0812">Transmembrane</keyword>
<feature type="transmembrane region" description="Helical" evidence="5">
    <location>
        <begin position="166"/>
        <end position="187"/>
    </location>
</feature>
<feature type="transmembrane region" description="Helical" evidence="5">
    <location>
        <begin position="207"/>
        <end position="230"/>
    </location>
</feature>
<evidence type="ECO:0000313" key="7">
    <source>
        <dbReference type="EMBL" id="TRW47581.1"/>
    </source>
</evidence>
<feature type="transmembrane region" description="Helical" evidence="5">
    <location>
        <begin position="275"/>
        <end position="294"/>
    </location>
</feature>
<evidence type="ECO:0000256" key="2">
    <source>
        <dbReference type="ARBA" id="ARBA00022692"/>
    </source>
</evidence>
<comment type="caution">
    <text evidence="7">The sequence shown here is derived from an EMBL/GenBank/DDBJ whole genome shotgun (WGS) entry which is preliminary data.</text>
</comment>
<feature type="transmembrane region" description="Helical" evidence="5">
    <location>
        <begin position="364"/>
        <end position="383"/>
    </location>
</feature>
<dbReference type="GO" id="GO:0022857">
    <property type="term" value="F:transmembrane transporter activity"/>
    <property type="evidence" value="ECO:0007669"/>
    <property type="project" value="InterPro"/>
</dbReference>
<feature type="transmembrane region" description="Helical" evidence="5">
    <location>
        <begin position="48"/>
        <end position="66"/>
    </location>
</feature>
<organism evidence="7 8">
    <name type="scientific">Georgenia yuyongxinii</name>
    <dbReference type="NCBI Taxonomy" id="2589797"/>
    <lineage>
        <taxon>Bacteria</taxon>
        <taxon>Bacillati</taxon>
        <taxon>Actinomycetota</taxon>
        <taxon>Actinomycetes</taxon>
        <taxon>Micrococcales</taxon>
        <taxon>Bogoriellaceae</taxon>
        <taxon>Georgenia</taxon>
    </lineage>
</organism>
<evidence type="ECO:0000256" key="5">
    <source>
        <dbReference type="SAM" id="Phobius"/>
    </source>
</evidence>
<dbReference type="Proteomes" id="UP000318693">
    <property type="component" value="Unassembled WGS sequence"/>
</dbReference>
<keyword evidence="4 5" id="KW-0472">Membrane</keyword>
<dbReference type="GO" id="GO:0005886">
    <property type="term" value="C:plasma membrane"/>
    <property type="evidence" value="ECO:0007669"/>
    <property type="project" value="UniProtKB-SubCell"/>
</dbReference>
<keyword evidence="8" id="KW-1185">Reference proteome</keyword>
<evidence type="ECO:0000256" key="4">
    <source>
        <dbReference type="ARBA" id="ARBA00023136"/>
    </source>
</evidence>
<dbReference type="SUPFAM" id="SSF103473">
    <property type="entry name" value="MFS general substrate transporter"/>
    <property type="match status" value="1"/>
</dbReference>
<dbReference type="PROSITE" id="PS50850">
    <property type="entry name" value="MFS"/>
    <property type="match status" value="1"/>
</dbReference>
<sequence length="395" mass="41554">MVVPDKLWSRDFVLACVINLTIATNFFLLMVTMALYAVDRFSASDSMAGLASSMFVIGAIVVRVVAGSLTEAVGRRRMLLLMMAVFVLVSLAYLPSSSMPLLLIVRFVHGMAHGLATTAVVTIAQSLIPPLRRGEGTGYFTLGSSLAAAVGSFLGVTLIEDIGFEALFWASFTLSVVGVVVTLALRVPPARLAARRVRTQGFRVSNLLEPTALPVATFMLLVGVAYSGVITFVNSYAIELDLATGAGAFFLVYSVVLFGARLVAGRVQDLRGDNVVMYPSLVLFVAGLLAIAVARTDAVLLLSAALLGAGFGTLLSSGQAIAVARVMPHRMGLAVSTYFLMLEVGMGLGPLALGAIVTRADYRVMFLVTAAIAVAAGAHYALVHGRHRRGRAGPA</sequence>
<dbReference type="PANTHER" id="PTHR23531:SF1">
    <property type="entry name" value="QUINOLENE RESISTANCE PROTEIN NORA"/>
    <property type="match status" value="1"/>
</dbReference>
<feature type="transmembrane region" description="Helical" evidence="5">
    <location>
        <begin position="242"/>
        <end position="263"/>
    </location>
</feature>
<dbReference type="InterPro" id="IPR020846">
    <property type="entry name" value="MFS_dom"/>
</dbReference>
<dbReference type="EMBL" id="VJXR01000001">
    <property type="protein sequence ID" value="TRW47581.1"/>
    <property type="molecule type" value="Genomic_DNA"/>
</dbReference>
<gene>
    <name evidence="7" type="ORF">FJ693_00275</name>
</gene>
<dbReference type="PANTHER" id="PTHR23531">
    <property type="entry name" value="QUINOLENE RESISTANCE PROTEIN NORA"/>
    <property type="match status" value="1"/>
</dbReference>
<proteinExistence type="predicted"/>
<feature type="transmembrane region" description="Helical" evidence="5">
    <location>
        <begin position="338"/>
        <end position="358"/>
    </location>
</feature>
<feature type="domain" description="Major facilitator superfamily (MFS) profile" evidence="6">
    <location>
        <begin position="11"/>
        <end position="388"/>
    </location>
</feature>
<evidence type="ECO:0000256" key="1">
    <source>
        <dbReference type="ARBA" id="ARBA00004651"/>
    </source>
</evidence>
<dbReference type="InterPro" id="IPR036259">
    <property type="entry name" value="MFS_trans_sf"/>
</dbReference>